<protein>
    <recommendedName>
        <fullName evidence="1">RNase H type-1 domain-containing protein</fullName>
    </recommendedName>
</protein>
<organism evidence="2 3">
    <name type="scientific">Hibiscus sabdariffa</name>
    <name type="common">roselle</name>
    <dbReference type="NCBI Taxonomy" id="183260"/>
    <lineage>
        <taxon>Eukaryota</taxon>
        <taxon>Viridiplantae</taxon>
        <taxon>Streptophyta</taxon>
        <taxon>Embryophyta</taxon>
        <taxon>Tracheophyta</taxon>
        <taxon>Spermatophyta</taxon>
        <taxon>Magnoliopsida</taxon>
        <taxon>eudicotyledons</taxon>
        <taxon>Gunneridae</taxon>
        <taxon>Pentapetalae</taxon>
        <taxon>rosids</taxon>
        <taxon>malvids</taxon>
        <taxon>Malvales</taxon>
        <taxon>Malvaceae</taxon>
        <taxon>Malvoideae</taxon>
        <taxon>Hibiscus</taxon>
    </lineage>
</organism>
<gene>
    <name evidence="2" type="ORF">V6N12_028640</name>
</gene>
<accession>A0ABR2F6G2</accession>
<dbReference type="SUPFAM" id="SSF53098">
    <property type="entry name" value="Ribonuclease H-like"/>
    <property type="match status" value="1"/>
</dbReference>
<comment type="caution">
    <text evidence="2">The sequence shown here is derived from an EMBL/GenBank/DDBJ whole genome shotgun (WGS) entry which is preliminary data.</text>
</comment>
<proteinExistence type="predicted"/>
<evidence type="ECO:0000313" key="2">
    <source>
        <dbReference type="EMBL" id="KAK8572588.1"/>
    </source>
</evidence>
<keyword evidence="3" id="KW-1185">Reference proteome</keyword>
<sequence>MLRNQACSCAAYIFQTKLWTIYHGLVVTWSLGLENIGVQYDSKQAIHKLQDPSAFSSFFPLVRAIIFLCERSWYTDFHWISRDTNKSADFLAKLAPTVSYSILYLDDPADEITPLLDRDKLGLHEVPGFSPLLYPFNPSPMEITRVACQPLETKTFYLSACFFWTYIYGCLIPGIGNANQAAVQHCIFHPVSPRPSNG</sequence>
<evidence type="ECO:0000259" key="1">
    <source>
        <dbReference type="Pfam" id="PF13456"/>
    </source>
</evidence>
<dbReference type="EMBL" id="JBBPBM010000008">
    <property type="protein sequence ID" value="KAK8572588.1"/>
    <property type="molecule type" value="Genomic_DNA"/>
</dbReference>
<feature type="domain" description="RNase H type-1" evidence="1">
    <location>
        <begin position="14"/>
        <end position="95"/>
    </location>
</feature>
<dbReference type="Gene3D" id="3.30.420.10">
    <property type="entry name" value="Ribonuclease H-like superfamily/Ribonuclease H"/>
    <property type="match status" value="1"/>
</dbReference>
<dbReference type="Proteomes" id="UP001472677">
    <property type="component" value="Unassembled WGS sequence"/>
</dbReference>
<dbReference type="Pfam" id="PF13456">
    <property type="entry name" value="RVT_3"/>
    <property type="match status" value="1"/>
</dbReference>
<reference evidence="2 3" key="1">
    <citation type="journal article" date="2024" name="G3 (Bethesda)">
        <title>Genome assembly of Hibiscus sabdariffa L. provides insights into metabolisms of medicinal natural products.</title>
        <authorList>
            <person name="Kim T."/>
        </authorList>
    </citation>
    <scope>NUCLEOTIDE SEQUENCE [LARGE SCALE GENOMIC DNA]</scope>
    <source>
        <strain evidence="2">TK-2024</strain>
        <tissue evidence="2">Old leaves</tissue>
    </source>
</reference>
<dbReference type="PANTHER" id="PTHR34023">
    <property type="entry name" value="RNASE H DOMAIN-CONTAINING PROTEIN"/>
    <property type="match status" value="1"/>
</dbReference>
<dbReference type="InterPro" id="IPR036397">
    <property type="entry name" value="RNaseH_sf"/>
</dbReference>
<dbReference type="PANTHER" id="PTHR34023:SF4">
    <property type="entry name" value="RNASE H TYPE-1 DOMAIN-CONTAINING PROTEIN"/>
    <property type="match status" value="1"/>
</dbReference>
<evidence type="ECO:0000313" key="3">
    <source>
        <dbReference type="Proteomes" id="UP001472677"/>
    </source>
</evidence>
<dbReference type="CDD" id="cd06222">
    <property type="entry name" value="RNase_H_like"/>
    <property type="match status" value="1"/>
</dbReference>
<dbReference type="InterPro" id="IPR002156">
    <property type="entry name" value="RNaseH_domain"/>
</dbReference>
<dbReference type="InterPro" id="IPR012337">
    <property type="entry name" value="RNaseH-like_sf"/>
</dbReference>
<name>A0ABR2F6G2_9ROSI</name>
<dbReference type="InterPro" id="IPR044730">
    <property type="entry name" value="RNase_H-like_dom_plant"/>
</dbReference>